<dbReference type="PANTHER" id="PTHR32467">
    <property type="entry name" value="AP2-LIKE ETHYLENE-RESPONSIVE TRANSCRIPTION FACTOR"/>
    <property type="match status" value="1"/>
</dbReference>
<evidence type="ECO:0000256" key="5">
    <source>
        <dbReference type="ARBA" id="ARBA00023242"/>
    </source>
</evidence>
<keyword evidence="2" id="KW-0805">Transcription regulation</keyword>
<reference evidence="7 8" key="2">
    <citation type="submission" date="2020-07" db="EMBL/GenBank/DDBJ databases">
        <title>Genome assembly of wild tea tree DASZ reveals pedigree and selection history of tea varieties.</title>
        <authorList>
            <person name="Zhang W."/>
        </authorList>
    </citation>
    <scope>NUCLEOTIDE SEQUENCE [LARGE SCALE GENOMIC DNA]</scope>
    <source>
        <strain evidence="8">cv. G240</strain>
        <tissue evidence="7">Leaf</tissue>
    </source>
</reference>
<evidence type="ECO:0000313" key="7">
    <source>
        <dbReference type="EMBL" id="KAF5958513.1"/>
    </source>
</evidence>
<dbReference type="InterPro" id="IPR016177">
    <property type="entry name" value="DNA-bd_dom_sf"/>
</dbReference>
<dbReference type="EMBL" id="JACBKZ010000002">
    <property type="protein sequence ID" value="KAF5958513.1"/>
    <property type="molecule type" value="Genomic_DNA"/>
</dbReference>
<dbReference type="AlphaFoldDB" id="A0A7J7I0B8"/>
<accession>A0A7J7I0B8</accession>
<evidence type="ECO:0000256" key="4">
    <source>
        <dbReference type="ARBA" id="ARBA00023163"/>
    </source>
</evidence>
<evidence type="ECO:0000256" key="1">
    <source>
        <dbReference type="ARBA" id="ARBA00004123"/>
    </source>
</evidence>
<dbReference type="InterPro" id="IPR036955">
    <property type="entry name" value="AP2/ERF_dom_sf"/>
</dbReference>
<dbReference type="Proteomes" id="UP000593564">
    <property type="component" value="Unassembled WGS sequence"/>
</dbReference>
<dbReference type="PROSITE" id="PS51032">
    <property type="entry name" value="AP2_ERF"/>
    <property type="match status" value="1"/>
</dbReference>
<name>A0A7J7I0B8_CAMSI</name>
<reference evidence="8" key="1">
    <citation type="journal article" date="2020" name="Nat. Commun.">
        <title>Genome assembly of wild tea tree DASZ reveals pedigree and selection history of tea varieties.</title>
        <authorList>
            <person name="Zhang W."/>
            <person name="Zhang Y."/>
            <person name="Qiu H."/>
            <person name="Guo Y."/>
            <person name="Wan H."/>
            <person name="Zhang X."/>
            <person name="Scossa F."/>
            <person name="Alseekh S."/>
            <person name="Zhang Q."/>
            <person name="Wang P."/>
            <person name="Xu L."/>
            <person name="Schmidt M.H."/>
            <person name="Jia X."/>
            <person name="Li D."/>
            <person name="Zhu A."/>
            <person name="Guo F."/>
            <person name="Chen W."/>
            <person name="Ni D."/>
            <person name="Usadel B."/>
            <person name="Fernie A.R."/>
            <person name="Wen W."/>
        </authorList>
    </citation>
    <scope>NUCLEOTIDE SEQUENCE [LARGE SCALE GENOMIC DNA]</scope>
    <source>
        <strain evidence="8">cv. G240</strain>
    </source>
</reference>
<evidence type="ECO:0000313" key="8">
    <source>
        <dbReference type="Proteomes" id="UP000593564"/>
    </source>
</evidence>
<evidence type="ECO:0000259" key="6">
    <source>
        <dbReference type="PROSITE" id="PS51032"/>
    </source>
</evidence>
<dbReference type="GO" id="GO:0005634">
    <property type="term" value="C:nucleus"/>
    <property type="evidence" value="ECO:0007669"/>
    <property type="project" value="UniProtKB-SubCell"/>
</dbReference>
<gene>
    <name evidence="7" type="ORF">HYC85_005738</name>
</gene>
<protein>
    <recommendedName>
        <fullName evidence="6">AP2/ERF domain-containing protein</fullName>
    </recommendedName>
</protein>
<comment type="caution">
    <text evidence="7">The sequence shown here is derived from an EMBL/GenBank/DDBJ whole genome shotgun (WGS) entry which is preliminary data.</text>
</comment>
<dbReference type="Gene3D" id="3.30.730.10">
    <property type="entry name" value="AP2/ERF domain"/>
    <property type="match status" value="1"/>
</dbReference>
<comment type="subcellular location">
    <subcellularLocation>
        <location evidence="1">Nucleus</location>
    </subcellularLocation>
</comment>
<keyword evidence="4" id="KW-0804">Transcription</keyword>
<proteinExistence type="predicted"/>
<dbReference type="InterPro" id="IPR001471">
    <property type="entry name" value="AP2/ERF_dom"/>
</dbReference>
<dbReference type="PANTHER" id="PTHR32467:SF81">
    <property type="entry name" value="OS06G0145700 PROTEIN"/>
    <property type="match status" value="1"/>
</dbReference>
<keyword evidence="3" id="KW-0238">DNA-binding</keyword>
<sequence>MFFKIQILKTKITKGELCESNRREVQSFAVSAGINGQGDSKLTCGINFLGMLHRRRKGNKVDRAYDEEESAARAYDLAALEYCWTSTFTNFPKEIEIMQTVTKEEYLASLRRKSSGVSKYRGVARFLPLLDNPKYVYLQAMPYRGPTHPV</sequence>
<dbReference type="GO" id="GO:0003700">
    <property type="term" value="F:DNA-binding transcription factor activity"/>
    <property type="evidence" value="ECO:0007669"/>
    <property type="project" value="InterPro"/>
</dbReference>
<evidence type="ECO:0000256" key="2">
    <source>
        <dbReference type="ARBA" id="ARBA00023015"/>
    </source>
</evidence>
<keyword evidence="5" id="KW-0539">Nucleus</keyword>
<organism evidence="7 8">
    <name type="scientific">Camellia sinensis</name>
    <name type="common">Tea plant</name>
    <name type="synonym">Thea sinensis</name>
    <dbReference type="NCBI Taxonomy" id="4442"/>
    <lineage>
        <taxon>Eukaryota</taxon>
        <taxon>Viridiplantae</taxon>
        <taxon>Streptophyta</taxon>
        <taxon>Embryophyta</taxon>
        <taxon>Tracheophyta</taxon>
        <taxon>Spermatophyta</taxon>
        <taxon>Magnoliopsida</taxon>
        <taxon>eudicotyledons</taxon>
        <taxon>Gunneridae</taxon>
        <taxon>Pentapetalae</taxon>
        <taxon>asterids</taxon>
        <taxon>Ericales</taxon>
        <taxon>Theaceae</taxon>
        <taxon>Camellia</taxon>
    </lineage>
</organism>
<evidence type="ECO:0000256" key="3">
    <source>
        <dbReference type="ARBA" id="ARBA00023125"/>
    </source>
</evidence>
<keyword evidence="8" id="KW-1185">Reference proteome</keyword>
<dbReference type="GO" id="GO:0003677">
    <property type="term" value="F:DNA binding"/>
    <property type="evidence" value="ECO:0007669"/>
    <property type="project" value="UniProtKB-KW"/>
</dbReference>
<dbReference type="SUPFAM" id="SSF54171">
    <property type="entry name" value="DNA-binding domain"/>
    <property type="match status" value="1"/>
</dbReference>
<feature type="domain" description="AP2/ERF" evidence="6">
    <location>
        <begin position="12"/>
        <end position="92"/>
    </location>
</feature>